<dbReference type="Proteomes" id="UP001301769">
    <property type="component" value="Unassembled WGS sequence"/>
</dbReference>
<keyword evidence="3" id="KW-1185">Reference proteome</keyword>
<sequence>MRFLNLVSLLPVLASVCHSSILEPRVPAGSPNGIYIFQPSPSEDGTWNLTTIPGYPLKSGTTPRTVTHPIPIGPASAPRGKTTKHLSKRAYWGSTGHTIASAKDLKDATMMWKDFFISGQEVDKRSVTVFIVNDAQIAACNYKHYEGSGVVHWWLVDDFNGIMDDTYGPLSTGWVHYDDSFDWSFWRDVPGTIYCDNLHGNYR</sequence>
<accession>A0AAN7B9Z8</accession>
<proteinExistence type="predicted"/>
<gene>
    <name evidence="2" type="ORF">QBC37DRAFT_17944</name>
</gene>
<feature type="chain" id="PRO_5042944270" evidence="1">
    <location>
        <begin position="20"/>
        <end position="203"/>
    </location>
</feature>
<reference evidence="2" key="2">
    <citation type="submission" date="2023-05" db="EMBL/GenBank/DDBJ databases">
        <authorList>
            <consortium name="Lawrence Berkeley National Laboratory"/>
            <person name="Steindorff A."/>
            <person name="Hensen N."/>
            <person name="Bonometti L."/>
            <person name="Westerberg I."/>
            <person name="Brannstrom I.O."/>
            <person name="Guillou S."/>
            <person name="Cros-Aarteil S."/>
            <person name="Calhoun S."/>
            <person name="Haridas S."/>
            <person name="Kuo A."/>
            <person name="Mondo S."/>
            <person name="Pangilinan J."/>
            <person name="Riley R."/>
            <person name="Labutti K."/>
            <person name="Andreopoulos B."/>
            <person name="Lipzen A."/>
            <person name="Chen C."/>
            <person name="Yanf M."/>
            <person name="Daum C."/>
            <person name="Ng V."/>
            <person name="Clum A."/>
            <person name="Ohm R."/>
            <person name="Martin F."/>
            <person name="Silar P."/>
            <person name="Natvig D."/>
            <person name="Lalanne C."/>
            <person name="Gautier V."/>
            <person name="Ament-Velasquez S.L."/>
            <person name="Kruys A."/>
            <person name="Hutchinson M.I."/>
            <person name="Powell A.J."/>
            <person name="Barry K."/>
            <person name="Miller A.N."/>
            <person name="Grigoriev I.V."/>
            <person name="Debuchy R."/>
            <person name="Gladieux P."/>
            <person name="Thoren M.H."/>
            <person name="Johannesson H."/>
        </authorList>
    </citation>
    <scope>NUCLEOTIDE SEQUENCE</scope>
    <source>
        <strain evidence="2">PSN293</strain>
    </source>
</reference>
<reference evidence="2" key="1">
    <citation type="journal article" date="2023" name="Mol. Phylogenet. Evol.">
        <title>Genome-scale phylogeny and comparative genomics of the fungal order Sordariales.</title>
        <authorList>
            <person name="Hensen N."/>
            <person name="Bonometti L."/>
            <person name="Westerberg I."/>
            <person name="Brannstrom I.O."/>
            <person name="Guillou S."/>
            <person name="Cros-Aarteil S."/>
            <person name="Calhoun S."/>
            <person name="Haridas S."/>
            <person name="Kuo A."/>
            <person name="Mondo S."/>
            <person name="Pangilinan J."/>
            <person name="Riley R."/>
            <person name="LaButti K."/>
            <person name="Andreopoulos B."/>
            <person name="Lipzen A."/>
            <person name="Chen C."/>
            <person name="Yan M."/>
            <person name="Daum C."/>
            <person name="Ng V."/>
            <person name="Clum A."/>
            <person name="Steindorff A."/>
            <person name="Ohm R.A."/>
            <person name="Martin F."/>
            <person name="Silar P."/>
            <person name="Natvig D.O."/>
            <person name="Lalanne C."/>
            <person name="Gautier V."/>
            <person name="Ament-Velasquez S.L."/>
            <person name="Kruys A."/>
            <person name="Hutchinson M.I."/>
            <person name="Powell A.J."/>
            <person name="Barry K."/>
            <person name="Miller A.N."/>
            <person name="Grigoriev I.V."/>
            <person name="Debuchy R."/>
            <person name="Gladieux P."/>
            <person name="Hiltunen Thoren M."/>
            <person name="Johannesson H."/>
        </authorList>
    </citation>
    <scope>NUCLEOTIDE SEQUENCE</scope>
    <source>
        <strain evidence="2">PSN293</strain>
    </source>
</reference>
<evidence type="ECO:0000256" key="1">
    <source>
        <dbReference type="SAM" id="SignalP"/>
    </source>
</evidence>
<evidence type="ECO:0000313" key="3">
    <source>
        <dbReference type="Proteomes" id="UP001301769"/>
    </source>
</evidence>
<keyword evidence="1" id="KW-0732">Signal</keyword>
<evidence type="ECO:0000313" key="2">
    <source>
        <dbReference type="EMBL" id="KAK4218121.1"/>
    </source>
</evidence>
<name>A0AAN7B9Z8_9PEZI</name>
<dbReference type="AlphaFoldDB" id="A0AAN7B9Z8"/>
<dbReference type="EMBL" id="MU858055">
    <property type="protein sequence ID" value="KAK4218121.1"/>
    <property type="molecule type" value="Genomic_DNA"/>
</dbReference>
<feature type="signal peptide" evidence="1">
    <location>
        <begin position="1"/>
        <end position="19"/>
    </location>
</feature>
<protein>
    <submittedName>
        <fullName evidence="2">Uncharacterized protein</fullName>
    </submittedName>
</protein>
<comment type="caution">
    <text evidence="2">The sequence shown here is derived from an EMBL/GenBank/DDBJ whole genome shotgun (WGS) entry which is preliminary data.</text>
</comment>
<organism evidence="2 3">
    <name type="scientific">Rhypophila decipiens</name>
    <dbReference type="NCBI Taxonomy" id="261697"/>
    <lineage>
        <taxon>Eukaryota</taxon>
        <taxon>Fungi</taxon>
        <taxon>Dikarya</taxon>
        <taxon>Ascomycota</taxon>
        <taxon>Pezizomycotina</taxon>
        <taxon>Sordariomycetes</taxon>
        <taxon>Sordariomycetidae</taxon>
        <taxon>Sordariales</taxon>
        <taxon>Naviculisporaceae</taxon>
        <taxon>Rhypophila</taxon>
    </lineage>
</organism>